<organism evidence="1 2">
    <name type="scientific">Endocarpon pusillum</name>
    <dbReference type="NCBI Taxonomy" id="364733"/>
    <lineage>
        <taxon>Eukaryota</taxon>
        <taxon>Fungi</taxon>
        <taxon>Dikarya</taxon>
        <taxon>Ascomycota</taxon>
        <taxon>Pezizomycotina</taxon>
        <taxon>Eurotiomycetes</taxon>
        <taxon>Chaetothyriomycetidae</taxon>
        <taxon>Verrucariales</taxon>
        <taxon>Verrucariaceae</taxon>
        <taxon>Endocarpon</taxon>
    </lineage>
</organism>
<gene>
    <name evidence="1" type="ORF">GJ744_002565</name>
</gene>
<reference evidence="1" key="1">
    <citation type="submission" date="2020-02" db="EMBL/GenBank/DDBJ databases">
        <authorList>
            <person name="Palmer J.M."/>
        </authorList>
    </citation>
    <scope>NUCLEOTIDE SEQUENCE</scope>
    <source>
        <strain evidence="1">EPUS1.4</strain>
        <tissue evidence="1">Thallus</tissue>
    </source>
</reference>
<evidence type="ECO:0000313" key="2">
    <source>
        <dbReference type="Proteomes" id="UP000606974"/>
    </source>
</evidence>
<dbReference type="AlphaFoldDB" id="A0A8H7A803"/>
<accession>A0A8H7A803</accession>
<proteinExistence type="predicted"/>
<protein>
    <submittedName>
        <fullName evidence="1">Uncharacterized protein</fullName>
    </submittedName>
</protein>
<dbReference type="EMBL" id="JAACFV010000144">
    <property type="protein sequence ID" value="KAF7504243.1"/>
    <property type="molecule type" value="Genomic_DNA"/>
</dbReference>
<evidence type="ECO:0000313" key="1">
    <source>
        <dbReference type="EMBL" id="KAF7504243.1"/>
    </source>
</evidence>
<name>A0A8H7A803_9EURO</name>
<comment type="caution">
    <text evidence="1">The sequence shown here is derived from an EMBL/GenBank/DDBJ whole genome shotgun (WGS) entry which is preliminary data.</text>
</comment>
<keyword evidence="2" id="KW-1185">Reference proteome</keyword>
<sequence>MPSSKRIRHESRRWGSEVFYYLKGLGCARFGDIDAVNDEDRASRTSWPGGLKGRGEQLVMRDEQGVLTPQWIDRFAVRVVDDSGRKKSPSENIYAVLLYAKAAILGAASGERSPDVCCVEQMGQELLPSRGVRREYSCLARGNQTKLTLRGEWLLKIASIGDRLRAAVTSQQYNTYHQLKGKIRSTTNSYEPSSLVSISSDR</sequence>
<dbReference type="Proteomes" id="UP000606974">
    <property type="component" value="Unassembled WGS sequence"/>
</dbReference>